<evidence type="ECO:0000313" key="3">
    <source>
        <dbReference type="Proteomes" id="UP001158576"/>
    </source>
</evidence>
<feature type="region of interest" description="Disordered" evidence="1">
    <location>
        <begin position="63"/>
        <end position="121"/>
    </location>
</feature>
<feature type="compositionally biased region" description="Polar residues" evidence="1">
    <location>
        <begin position="73"/>
        <end position="86"/>
    </location>
</feature>
<feature type="region of interest" description="Disordered" evidence="1">
    <location>
        <begin position="198"/>
        <end position="298"/>
    </location>
</feature>
<accession>A0ABN7RM46</accession>
<feature type="region of interest" description="Disordered" evidence="1">
    <location>
        <begin position="140"/>
        <end position="185"/>
    </location>
</feature>
<keyword evidence="3" id="KW-1185">Reference proteome</keyword>
<feature type="compositionally biased region" description="Basic and acidic residues" evidence="1">
    <location>
        <begin position="221"/>
        <end position="235"/>
    </location>
</feature>
<feature type="region of interest" description="Disordered" evidence="1">
    <location>
        <begin position="14"/>
        <end position="41"/>
    </location>
</feature>
<organism evidence="2 3">
    <name type="scientific">Oikopleura dioica</name>
    <name type="common">Tunicate</name>
    <dbReference type="NCBI Taxonomy" id="34765"/>
    <lineage>
        <taxon>Eukaryota</taxon>
        <taxon>Metazoa</taxon>
        <taxon>Chordata</taxon>
        <taxon>Tunicata</taxon>
        <taxon>Appendicularia</taxon>
        <taxon>Copelata</taxon>
        <taxon>Oikopleuridae</taxon>
        <taxon>Oikopleura</taxon>
    </lineage>
</organism>
<feature type="compositionally biased region" description="Acidic residues" evidence="1">
    <location>
        <begin position="63"/>
        <end position="72"/>
    </location>
</feature>
<gene>
    <name evidence="2" type="ORF">OKIOD_LOCUS1315</name>
</gene>
<evidence type="ECO:0000256" key="1">
    <source>
        <dbReference type="SAM" id="MobiDB-lite"/>
    </source>
</evidence>
<feature type="compositionally biased region" description="Acidic residues" evidence="1">
    <location>
        <begin position="87"/>
        <end position="99"/>
    </location>
</feature>
<feature type="compositionally biased region" description="Polar residues" evidence="1">
    <location>
        <begin position="253"/>
        <end position="269"/>
    </location>
</feature>
<dbReference type="EMBL" id="OU015568">
    <property type="protein sequence ID" value="CAG5080976.1"/>
    <property type="molecule type" value="Genomic_DNA"/>
</dbReference>
<proteinExistence type="predicted"/>
<feature type="compositionally biased region" description="Basic and acidic residues" evidence="1">
    <location>
        <begin position="155"/>
        <end position="168"/>
    </location>
</feature>
<sequence>MKKVFCRTLNFGKKIGKDPLYQPPALESPPSPTKVLKDASTSTSLDPMEIIIVKKSEVFDLLDDDGFGEDETSSLPLSNDSSTDASDFSEEEIDEEETETSLSHEKKRSKSPDSESATLLASSMTDDDFCCSDLLLLQGEELQPDTEETVQGMQKNDKEKTEVEKSEPDVVEADEINDKKELENADLEENAPKIVKIQKSSRKDIKIVEETSLTESTEASSTEKDQEKLMPHEPEIPNSLSALKKISEKLSLEETSNESQRSSFNNPQFQKPKRLKNFRKNSTSMSSPPKTPQKSPGNLESWLNLFPLSIQSTPATIKNERPRLLSFPNTRQSILLFAEWNQLPALFR</sequence>
<dbReference type="Proteomes" id="UP001158576">
    <property type="component" value="Chromosome PAR"/>
</dbReference>
<reference evidence="2 3" key="1">
    <citation type="submission" date="2021-04" db="EMBL/GenBank/DDBJ databases">
        <authorList>
            <person name="Bliznina A."/>
        </authorList>
    </citation>
    <scope>NUCLEOTIDE SEQUENCE [LARGE SCALE GENOMIC DNA]</scope>
</reference>
<name>A0ABN7RM46_OIKDI</name>
<feature type="compositionally biased region" description="Polar residues" evidence="1">
    <location>
        <begin position="280"/>
        <end position="298"/>
    </location>
</feature>
<evidence type="ECO:0000313" key="2">
    <source>
        <dbReference type="EMBL" id="CAG5080976.1"/>
    </source>
</evidence>
<feature type="compositionally biased region" description="Low complexity" evidence="1">
    <location>
        <begin position="210"/>
        <end position="220"/>
    </location>
</feature>
<protein>
    <submittedName>
        <fullName evidence="2">Oidioi.mRNA.OKI2018_I69.PAR.g9757.t1.cds</fullName>
    </submittedName>
</protein>